<feature type="compositionally biased region" description="Acidic residues" evidence="1">
    <location>
        <begin position="1801"/>
        <end position="1813"/>
    </location>
</feature>
<organism evidence="4">
    <name type="scientific">Aureoumbra lagunensis</name>
    <dbReference type="NCBI Taxonomy" id="44058"/>
    <lineage>
        <taxon>Eukaryota</taxon>
        <taxon>Sar</taxon>
        <taxon>Stramenopiles</taxon>
        <taxon>Ochrophyta</taxon>
        <taxon>Pelagophyceae</taxon>
        <taxon>Pelagomonadales</taxon>
        <taxon>Aureoumbra</taxon>
    </lineage>
</organism>
<feature type="domain" description="DUF547" evidence="2">
    <location>
        <begin position="1297"/>
        <end position="1369"/>
    </location>
</feature>
<evidence type="ECO:0008006" key="5">
    <source>
        <dbReference type="Google" id="ProtNLM"/>
    </source>
</evidence>
<reference evidence="4" key="1">
    <citation type="submission" date="2021-01" db="EMBL/GenBank/DDBJ databases">
        <authorList>
            <person name="Corre E."/>
            <person name="Pelletier E."/>
            <person name="Niang G."/>
            <person name="Scheremetjew M."/>
            <person name="Finn R."/>
            <person name="Kale V."/>
            <person name="Holt S."/>
            <person name="Cochrane G."/>
            <person name="Meng A."/>
            <person name="Brown T."/>
            <person name="Cohen L."/>
        </authorList>
    </citation>
    <scope>NUCLEOTIDE SEQUENCE</scope>
    <source>
        <strain evidence="4">CCMP1510</strain>
    </source>
</reference>
<feature type="domain" description="Domain of unknown function at the cortex 1" evidence="3">
    <location>
        <begin position="131"/>
        <end position="342"/>
    </location>
</feature>
<name>A0A7S3JT66_9STRA</name>
<feature type="compositionally biased region" description="Low complexity" evidence="1">
    <location>
        <begin position="1513"/>
        <end position="1533"/>
    </location>
</feature>
<evidence type="ECO:0000256" key="1">
    <source>
        <dbReference type="SAM" id="MobiDB-lite"/>
    </source>
</evidence>
<dbReference type="PANTHER" id="PTHR46361">
    <property type="entry name" value="ELECTRON CARRIER/ PROTEIN DISULFIDE OXIDOREDUCTASE"/>
    <property type="match status" value="1"/>
</dbReference>
<evidence type="ECO:0000259" key="2">
    <source>
        <dbReference type="Pfam" id="PF04784"/>
    </source>
</evidence>
<dbReference type="EMBL" id="HBIJ01004412">
    <property type="protein sequence ID" value="CAE0362377.1"/>
    <property type="molecule type" value="Transcribed_RNA"/>
</dbReference>
<gene>
    <name evidence="4" type="ORF">ALAG00032_LOCUS3118</name>
</gene>
<protein>
    <recommendedName>
        <fullName evidence="5">DUF547 domain-containing protein</fullName>
    </recommendedName>
</protein>
<dbReference type="InterPro" id="IPR006869">
    <property type="entry name" value="DUF547"/>
</dbReference>
<evidence type="ECO:0000259" key="3">
    <source>
        <dbReference type="Pfam" id="PF08588"/>
    </source>
</evidence>
<dbReference type="Pfam" id="PF04784">
    <property type="entry name" value="DUF547"/>
    <property type="match status" value="1"/>
</dbReference>
<dbReference type="PANTHER" id="PTHR46361:SF3">
    <property type="entry name" value="ELECTRON CARRIER_ PROTEIN DISULFIDE OXIDOREDUCTASE"/>
    <property type="match status" value="1"/>
</dbReference>
<feature type="region of interest" description="Disordered" evidence="1">
    <location>
        <begin position="77"/>
        <end position="100"/>
    </location>
</feature>
<feature type="compositionally biased region" description="Polar residues" evidence="1">
    <location>
        <begin position="1490"/>
        <end position="1499"/>
    </location>
</feature>
<feature type="compositionally biased region" description="Acidic residues" evidence="1">
    <location>
        <begin position="1774"/>
        <end position="1794"/>
    </location>
</feature>
<evidence type="ECO:0000313" key="4">
    <source>
        <dbReference type="EMBL" id="CAE0362377.1"/>
    </source>
</evidence>
<accession>A0A7S3JT66</accession>
<proteinExistence type="predicted"/>
<feature type="compositionally biased region" description="Basic and acidic residues" evidence="1">
    <location>
        <begin position="1729"/>
        <end position="1749"/>
    </location>
</feature>
<feature type="compositionally biased region" description="Acidic residues" evidence="1">
    <location>
        <begin position="80"/>
        <end position="94"/>
    </location>
</feature>
<dbReference type="Pfam" id="PF08588">
    <property type="entry name" value="Duc1"/>
    <property type="match status" value="1"/>
</dbReference>
<sequence>MSSTEREERPTVYEFFTKVVKFCLSSFLLTPIVYSLRRLILTLERCEEDDKMRILVGIARSILKAIDTNALCESEVPGEFSDDASDDSESESDSEASHIEEIGNEPLQHRWLRRNPALRGLVLEVEIDGAFIPVEPNALEAQTFENDLVQGRMLFMVATEPSCCKHLDEHAPRKFEMQMQTQLKEKPTSVLRMGAELEQKPKLSAVTTALVRTAMNFVQHRTPGLQWSLGDKHKKPHCAFPLATGVDALVMTVPSSETNPPMLGGQLPETDAERIKRRATKPELLAQFLPGPTYSFAFYSSFLDLCSWRVSGMPIGSPSLNSLFGPGQPVDIIVYDCQKQNDHQEEQKRYWLRFRLRWDDELDKKAQEIIADRQKVLAQKALRRKQRKQRKRQLSMQANLQSVAIPSDLKDALRYGATVGIRVDIARLDRAISVTTAEQDEHFSVLTRGRGVLCLTETRSGYAVCRELAVPLGLVIEKANDVAILQVSNDDKSEKKQAQCTERYVRDGDVIRITTRGSRNPMCLTTSRGRWLSWRTLTVEDKQASQRDLFVLETIASLSGTCSFLKNNGSNFRLRSFKQPDCHVTVAAPQAKYGGRLLRLRKCQDVGSNLALSPRNHETRIETSKIPLALELTTCVPTIDGMPIENIRISSFDETAEDVWTISDIRVAGWVELVDRRVMRAVCAYLILIKLDNVDKPSVVKRRLRTSEELAAAIGIHQAELAVGRGGKIAAPGALRRVRRAEKKQEDRRQRALNAARAVADKAKVHVGTNASKAADAARFLSIKAITKVVDVSTAVNKNTAVRTTTTPTTAELTEVAATGQFFQDEESVTKCSEENSLSSSANTTGDIQTGAPPKQREAPKTPLGAGARQSALFLKSKMLPVAASLKSRFNAAAKEAKDVVERRRIKSVAAVTNQTNESSFEEEIERPASSPDFEDIDVAETVEEDVKKDDSIFEKNDFEITSVEEEVTMPTPAGIEPVNNTPWITSFIASERPPYHRAPADVCVHMLNLELRRRLDVSSDLERRDLESLLIPEGTLDLGFVHGSAVEIGTNLSSSSRPPVPDGVAVVARAIGEAHWAEQLAVLRGNRLDIIESLSTTVSLSLPLHEIVGARSIDGATDEIKSNQDTSSSALEDCSLSNDDTSSPLRCGKFIRRAAPRSENRMEQAPFALLVVETVGLCHYLGFASAERRDSWAAALALARAYAAIDESAINTTSRDPRDNFVLRPVAYHGDRLVLNGRRLQLDADRPDPRTPPWELALQLLRRVFTLTPDADDFDMASIFDQASALRHLPLSALENQTPKEAMVFFLNIHHALLQHALLLLGAPKKPAEIHAFASTISYDMLGDIFSLHEIATCVLRGSFYHQEYNAIHHAENQQTDDFGNTSENAPKVKSEVAAEQVRTKLGLLASTGRRNIKDGKERLTNLYRAAKAKQAGRPLSPPSSKAEEFVETDYQAESPAETMSQISESVDDTHDREPLMISKPPPPPPPFSEQTKNQGESPTRRLGIAACGSRTTTNVSTTASNTAHSDPTVPVARPPARAPVHRGRSPPPAATHAAVWGWPHPAAPRNNDPHWELALRDIDPRLAFAVNSASTDFPRNVFEFTPTDISDQLDAAATAFFANPGTILVDAQRRIVSLPAVCDFFRSTSQIKTGIPDTNRDILKACLHFVDKSTGHMLSELLQVEAPPIQVNFRPPSKKYHDSLVLETLLDRAKLRAVIRASLRASSDSNSPKERINDEEQRPSSSLREDFYSATSSTVEEDVPPESEVHEHIEDPEHEDEDAAANDVEEDALNDDEPFHPDPDDDKIEIEEGSF</sequence>
<feature type="compositionally biased region" description="Polar residues" evidence="1">
    <location>
        <begin position="835"/>
        <end position="848"/>
    </location>
</feature>
<feature type="region of interest" description="Disordered" evidence="1">
    <location>
        <begin position="1721"/>
        <end position="1813"/>
    </location>
</feature>
<dbReference type="InterPro" id="IPR013897">
    <property type="entry name" value="Duc1"/>
</dbReference>
<feature type="region of interest" description="Disordered" evidence="1">
    <location>
        <begin position="828"/>
        <end position="863"/>
    </location>
</feature>
<feature type="region of interest" description="Disordered" evidence="1">
    <location>
        <begin position="1428"/>
        <end position="1554"/>
    </location>
</feature>